<feature type="domain" description="RCK C-terminal" evidence="2">
    <location>
        <begin position="136"/>
        <end position="222"/>
    </location>
</feature>
<accession>A0A1H0Z1S2</accession>
<evidence type="ECO:0000259" key="1">
    <source>
        <dbReference type="PROSITE" id="PS51201"/>
    </source>
</evidence>
<dbReference type="InterPro" id="IPR036721">
    <property type="entry name" value="RCK_C_sf"/>
</dbReference>
<sequence>MSVKTIGVLGLGVFGSSIAKELNEFDCDVIAVDRDMDNVERVEPYVTQAVQGNITDLNLLRSIGLDNCDVVVVATGTSLESSVLAIMNCKKLGIPSIIAKAKNKSFMEVLYEIGATKVIRPEKEAGTRVAKNVLRRHITDIVDLDEDYAVIEFRPPIRWIGKTFDELDLRQKYEINIIGVRKTAQKRMDVSFSPDYRIEEGTVLVGIAESEVFERYDYLNKLK</sequence>
<dbReference type="InterPro" id="IPR036291">
    <property type="entry name" value="NAD(P)-bd_dom_sf"/>
</dbReference>
<dbReference type="SUPFAM" id="SSF116726">
    <property type="entry name" value="TrkA C-terminal domain-like"/>
    <property type="match status" value="1"/>
</dbReference>
<dbReference type="PANTHER" id="PTHR43833:SF7">
    <property type="entry name" value="KTR SYSTEM POTASSIUM UPTAKE PROTEIN C"/>
    <property type="match status" value="1"/>
</dbReference>
<proteinExistence type="predicted"/>
<gene>
    <name evidence="3" type="ORF">SAMN04487752_1258</name>
</gene>
<feature type="domain" description="RCK N-terminal" evidence="1">
    <location>
        <begin position="3"/>
        <end position="119"/>
    </location>
</feature>
<evidence type="ECO:0000313" key="3">
    <source>
        <dbReference type="EMBL" id="SDQ21081.1"/>
    </source>
</evidence>
<dbReference type="Proteomes" id="UP000199481">
    <property type="component" value="Unassembled WGS sequence"/>
</dbReference>
<dbReference type="Gene3D" id="3.40.50.720">
    <property type="entry name" value="NAD(P)-binding Rossmann-like Domain"/>
    <property type="match status" value="1"/>
</dbReference>
<dbReference type="SUPFAM" id="SSF51735">
    <property type="entry name" value="NAD(P)-binding Rossmann-fold domains"/>
    <property type="match status" value="1"/>
</dbReference>
<dbReference type="Gene3D" id="3.30.70.1450">
    <property type="entry name" value="Regulator of K+ conductance, C-terminal domain"/>
    <property type="match status" value="1"/>
</dbReference>
<dbReference type="PROSITE" id="PS51202">
    <property type="entry name" value="RCK_C"/>
    <property type="match status" value="1"/>
</dbReference>
<dbReference type="Pfam" id="PF02080">
    <property type="entry name" value="TrkA_C"/>
    <property type="match status" value="1"/>
</dbReference>
<dbReference type="PANTHER" id="PTHR43833">
    <property type="entry name" value="POTASSIUM CHANNEL PROTEIN 2-RELATED-RELATED"/>
    <property type="match status" value="1"/>
</dbReference>
<dbReference type="EMBL" id="FNJW01000008">
    <property type="protein sequence ID" value="SDQ21081.1"/>
    <property type="molecule type" value="Genomic_DNA"/>
</dbReference>
<organism evidence="3 4">
    <name type="scientific">Carnobacterium viridans</name>
    <dbReference type="NCBI Taxonomy" id="174587"/>
    <lineage>
        <taxon>Bacteria</taxon>
        <taxon>Bacillati</taxon>
        <taxon>Bacillota</taxon>
        <taxon>Bacilli</taxon>
        <taxon>Lactobacillales</taxon>
        <taxon>Carnobacteriaceae</taxon>
        <taxon>Carnobacterium</taxon>
    </lineage>
</organism>
<dbReference type="InterPro" id="IPR006037">
    <property type="entry name" value="RCK_C"/>
</dbReference>
<dbReference type="OrthoDB" id="9776294at2"/>
<dbReference type="InterPro" id="IPR003148">
    <property type="entry name" value="RCK_N"/>
</dbReference>
<name>A0A1H0Z1S2_9LACT</name>
<evidence type="ECO:0000313" key="4">
    <source>
        <dbReference type="Proteomes" id="UP000199481"/>
    </source>
</evidence>
<dbReference type="RefSeq" id="WP_035020123.1">
    <property type="nucleotide sequence ID" value="NZ_FNJW01000008.1"/>
</dbReference>
<dbReference type="PROSITE" id="PS51201">
    <property type="entry name" value="RCK_N"/>
    <property type="match status" value="1"/>
</dbReference>
<protein>
    <submittedName>
        <fullName evidence="3">Trk system potassium uptake protein TrkA</fullName>
    </submittedName>
</protein>
<dbReference type="GO" id="GO:0008324">
    <property type="term" value="F:monoatomic cation transmembrane transporter activity"/>
    <property type="evidence" value="ECO:0007669"/>
    <property type="project" value="InterPro"/>
</dbReference>
<reference evidence="4" key="1">
    <citation type="submission" date="2016-10" db="EMBL/GenBank/DDBJ databases">
        <authorList>
            <person name="Varghese N."/>
            <person name="Submissions S."/>
        </authorList>
    </citation>
    <scope>NUCLEOTIDE SEQUENCE [LARGE SCALE GENOMIC DNA]</scope>
    <source>
        <strain evidence="4">MPL-11</strain>
    </source>
</reference>
<dbReference type="InterPro" id="IPR050721">
    <property type="entry name" value="Trk_Ktr_HKT_K-transport"/>
</dbReference>
<dbReference type="AlphaFoldDB" id="A0A1H0Z1S2"/>
<dbReference type="Pfam" id="PF02254">
    <property type="entry name" value="TrkA_N"/>
    <property type="match status" value="1"/>
</dbReference>
<dbReference type="GO" id="GO:0006813">
    <property type="term" value="P:potassium ion transport"/>
    <property type="evidence" value="ECO:0007669"/>
    <property type="project" value="InterPro"/>
</dbReference>
<keyword evidence="4" id="KW-1185">Reference proteome</keyword>
<evidence type="ECO:0000259" key="2">
    <source>
        <dbReference type="PROSITE" id="PS51202"/>
    </source>
</evidence>